<protein>
    <recommendedName>
        <fullName evidence="2 3">Single-stranded DNA-binding protein</fullName>
        <shortName evidence="2">SSB</shortName>
    </recommendedName>
</protein>
<feature type="region of interest" description="Disordered" evidence="4">
    <location>
        <begin position="102"/>
        <end position="141"/>
    </location>
</feature>
<keyword evidence="6" id="KW-1185">Reference proteome</keyword>
<dbReference type="NCBIfam" id="TIGR00621">
    <property type="entry name" value="ssb"/>
    <property type="match status" value="1"/>
</dbReference>
<dbReference type="PANTHER" id="PTHR10302">
    <property type="entry name" value="SINGLE-STRANDED DNA-BINDING PROTEIN"/>
    <property type="match status" value="1"/>
</dbReference>
<name>A0A2S0L5J3_9FIRM</name>
<keyword evidence="1 2" id="KW-0238">DNA-binding</keyword>
<dbReference type="PIRSF" id="PIRSF002070">
    <property type="entry name" value="SSB"/>
    <property type="match status" value="1"/>
</dbReference>
<reference evidence="6" key="1">
    <citation type="submission" date="2018-02" db="EMBL/GenBank/DDBJ databases">
        <authorList>
            <person name="Holder M.E."/>
            <person name="Ajami N.J."/>
            <person name="Petrosino J.F."/>
        </authorList>
    </citation>
    <scope>NUCLEOTIDE SEQUENCE [LARGE SCALE GENOMIC DNA]</scope>
    <source>
        <strain evidence="6">CCUG 47132</strain>
    </source>
</reference>
<dbReference type="GeneID" id="78391959"/>
<sequence>MNQVILIGRLTRDPELVYTPGNQTAVTHFSIAVDRHGTQGREKQTDFIRITTFGKQAENCDRYLHKGKQVAVNGRIQTGSYKNKEGQTIYTTDVIANNVEFLGSSQQGTPRQPDEAYSDSAPNYQEELPDGFEATEEDIPF</sequence>
<dbReference type="Pfam" id="PF00436">
    <property type="entry name" value="SSB"/>
    <property type="match status" value="1"/>
</dbReference>
<dbReference type="InterPro" id="IPR011344">
    <property type="entry name" value="ssDNA-bd"/>
</dbReference>
<dbReference type="InterPro" id="IPR012340">
    <property type="entry name" value="NA-bd_OB-fold"/>
</dbReference>
<comment type="subunit">
    <text evidence="2">Homotetramer.</text>
</comment>
<dbReference type="GO" id="GO:0009295">
    <property type="term" value="C:nucleoid"/>
    <property type="evidence" value="ECO:0007669"/>
    <property type="project" value="TreeGrafter"/>
</dbReference>
<dbReference type="Proteomes" id="UP000237883">
    <property type="component" value="Chromosome"/>
</dbReference>
<dbReference type="KEGG" id="mdv:C5Q96_06745"/>
<evidence type="ECO:0000256" key="2">
    <source>
        <dbReference type="HAMAP-Rule" id="MF_00984"/>
    </source>
</evidence>
<dbReference type="GO" id="GO:0006260">
    <property type="term" value="P:DNA replication"/>
    <property type="evidence" value="ECO:0007669"/>
    <property type="project" value="UniProtKB-UniRule"/>
</dbReference>
<gene>
    <name evidence="5" type="ORF">C5Q96_06745</name>
</gene>
<dbReference type="CDD" id="cd04496">
    <property type="entry name" value="SSB_OBF"/>
    <property type="match status" value="1"/>
</dbReference>
<dbReference type="RefSeq" id="WP_106057614.1">
    <property type="nucleotide sequence ID" value="NZ_CP027228.1"/>
</dbReference>
<feature type="compositionally biased region" description="Acidic residues" evidence="4">
    <location>
        <begin position="127"/>
        <end position="141"/>
    </location>
</feature>
<dbReference type="GO" id="GO:0006281">
    <property type="term" value="P:DNA repair"/>
    <property type="evidence" value="ECO:0007669"/>
    <property type="project" value="UniProtKB-UniRule"/>
</dbReference>
<keyword evidence="2" id="KW-0234">DNA repair</keyword>
<dbReference type="PANTHER" id="PTHR10302:SF27">
    <property type="entry name" value="SINGLE-STRANDED DNA-BINDING PROTEIN"/>
    <property type="match status" value="1"/>
</dbReference>
<accession>A0A2S0L5J3</accession>
<proteinExistence type="inferred from homology"/>
<evidence type="ECO:0000256" key="1">
    <source>
        <dbReference type="ARBA" id="ARBA00023125"/>
    </source>
</evidence>
<evidence type="ECO:0000313" key="6">
    <source>
        <dbReference type="Proteomes" id="UP000237883"/>
    </source>
</evidence>
<dbReference type="GO" id="GO:0006310">
    <property type="term" value="P:DNA recombination"/>
    <property type="evidence" value="ECO:0007669"/>
    <property type="project" value="UniProtKB-UniRule"/>
</dbReference>
<dbReference type="Gene3D" id="2.40.50.140">
    <property type="entry name" value="Nucleic acid-binding proteins"/>
    <property type="match status" value="1"/>
</dbReference>
<feature type="short sequence motif" description="Important for interaction with partner proteins" evidence="2">
    <location>
        <begin position="136"/>
        <end position="141"/>
    </location>
</feature>
<comment type="caution">
    <text evidence="2">Lacks conserved residue(s) required for the propagation of feature annotation.</text>
</comment>
<keyword evidence="2" id="KW-0233">DNA recombination</keyword>
<evidence type="ECO:0000256" key="3">
    <source>
        <dbReference type="PIRNR" id="PIRNR002070"/>
    </source>
</evidence>
<keyword evidence="2" id="KW-0235">DNA replication</keyword>
<dbReference type="SUPFAM" id="SSF50249">
    <property type="entry name" value="Nucleic acid-binding proteins"/>
    <property type="match status" value="1"/>
</dbReference>
<dbReference type="AlphaFoldDB" id="A0A2S0L5J3"/>
<dbReference type="GO" id="GO:0003697">
    <property type="term" value="F:single-stranded DNA binding"/>
    <property type="evidence" value="ECO:0007669"/>
    <property type="project" value="UniProtKB-UniRule"/>
</dbReference>
<evidence type="ECO:0000256" key="4">
    <source>
        <dbReference type="SAM" id="MobiDB-lite"/>
    </source>
</evidence>
<comment type="function">
    <text evidence="2">Plays an important role in DNA replication, recombination and repair. Binds to ssDNA and to an array of partner proteins to recruit them to their sites of action during DNA metabolism.</text>
</comment>
<dbReference type="EMBL" id="CP027228">
    <property type="protein sequence ID" value="AVM48559.1"/>
    <property type="molecule type" value="Genomic_DNA"/>
</dbReference>
<dbReference type="InterPro" id="IPR000424">
    <property type="entry name" value="Primosome_PriB/ssb"/>
</dbReference>
<organism evidence="5 6">
    <name type="scientific">Mogibacterium diversum</name>
    <dbReference type="NCBI Taxonomy" id="114527"/>
    <lineage>
        <taxon>Bacteria</taxon>
        <taxon>Bacillati</taxon>
        <taxon>Bacillota</taxon>
        <taxon>Clostridia</taxon>
        <taxon>Peptostreptococcales</taxon>
        <taxon>Anaerovoracaceae</taxon>
        <taxon>Mogibacterium</taxon>
    </lineage>
</organism>
<evidence type="ECO:0000313" key="5">
    <source>
        <dbReference type="EMBL" id="AVM48559.1"/>
    </source>
</evidence>
<dbReference type="PROSITE" id="PS50935">
    <property type="entry name" value="SSB"/>
    <property type="match status" value="1"/>
</dbReference>
<dbReference type="HAMAP" id="MF_00984">
    <property type="entry name" value="SSB"/>
    <property type="match status" value="1"/>
</dbReference>
<keyword evidence="2" id="KW-0227">DNA damage</keyword>
<dbReference type="OrthoDB" id="9809878at2"/>